<evidence type="ECO:0000256" key="2">
    <source>
        <dbReference type="ARBA" id="ARBA00023012"/>
    </source>
</evidence>
<keyword evidence="10" id="KW-1185">Reference proteome</keyword>
<dbReference type="KEGG" id="smao:CAG99_26275"/>
<dbReference type="SMART" id="SM01043">
    <property type="entry name" value="BTAD"/>
    <property type="match status" value="1"/>
</dbReference>
<dbReference type="InterPro" id="IPR001867">
    <property type="entry name" value="OmpR/PhoB-type_DNA-bd"/>
</dbReference>
<protein>
    <submittedName>
        <fullName evidence="8">PieR</fullName>
    </submittedName>
</protein>
<dbReference type="CDD" id="cd15831">
    <property type="entry name" value="BTAD"/>
    <property type="match status" value="1"/>
</dbReference>
<dbReference type="InterPro" id="IPR051677">
    <property type="entry name" value="AfsR-DnrI-RedD_regulator"/>
</dbReference>
<comment type="similarity">
    <text evidence="1">Belongs to the AfsR/DnrI/RedD regulatory family.</text>
</comment>
<dbReference type="SUPFAM" id="SSF48452">
    <property type="entry name" value="TPR-like"/>
    <property type="match status" value="1"/>
</dbReference>
<dbReference type="SMART" id="SM00862">
    <property type="entry name" value="Trans_reg_C"/>
    <property type="match status" value="1"/>
</dbReference>
<dbReference type="RefSeq" id="WP_086161704.1">
    <property type="nucleotide sequence ID" value="NZ_CP021121.1"/>
</dbReference>
<keyword evidence="5" id="KW-0804">Transcription</keyword>
<evidence type="ECO:0000313" key="9">
    <source>
        <dbReference type="EMBL" id="ARQ71868.1"/>
    </source>
</evidence>
<evidence type="ECO:0000313" key="10">
    <source>
        <dbReference type="Proteomes" id="UP000194218"/>
    </source>
</evidence>
<evidence type="ECO:0000256" key="4">
    <source>
        <dbReference type="ARBA" id="ARBA00023125"/>
    </source>
</evidence>
<evidence type="ECO:0000256" key="3">
    <source>
        <dbReference type="ARBA" id="ARBA00023015"/>
    </source>
</evidence>
<dbReference type="InterPro" id="IPR005158">
    <property type="entry name" value="BTAD"/>
</dbReference>
<organism evidence="8">
    <name type="scientific">Streptomyces marincola</name>
    <dbReference type="NCBI Taxonomy" id="2878388"/>
    <lineage>
        <taxon>Bacteria</taxon>
        <taxon>Bacillati</taxon>
        <taxon>Actinomycetota</taxon>
        <taxon>Actinomycetes</taxon>
        <taxon>Kitasatosporales</taxon>
        <taxon>Streptomycetaceae</taxon>
        <taxon>Streptomyces</taxon>
    </lineage>
</organism>
<dbReference type="GO" id="GO:0003677">
    <property type="term" value="F:DNA binding"/>
    <property type="evidence" value="ECO:0007669"/>
    <property type="project" value="UniProtKB-UniRule"/>
</dbReference>
<dbReference type="InterPro" id="IPR016032">
    <property type="entry name" value="Sig_transdc_resp-reg_C-effctor"/>
</dbReference>
<evidence type="ECO:0000256" key="1">
    <source>
        <dbReference type="ARBA" id="ARBA00005820"/>
    </source>
</evidence>
<dbReference type="EMBL" id="CP021121">
    <property type="protein sequence ID" value="ARQ71868.1"/>
    <property type="molecule type" value="Genomic_DNA"/>
</dbReference>
<evidence type="ECO:0000256" key="5">
    <source>
        <dbReference type="ARBA" id="ARBA00023163"/>
    </source>
</evidence>
<dbReference type="Pfam" id="PF03704">
    <property type="entry name" value="BTAD"/>
    <property type="match status" value="1"/>
</dbReference>
<keyword evidence="4 6" id="KW-0238">DNA-binding</keyword>
<dbReference type="GO" id="GO:0006355">
    <property type="term" value="P:regulation of DNA-templated transcription"/>
    <property type="evidence" value="ECO:0007669"/>
    <property type="project" value="InterPro"/>
</dbReference>
<dbReference type="PANTHER" id="PTHR35807">
    <property type="entry name" value="TRANSCRIPTIONAL REGULATOR REDD-RELATED"/>
    <property type="match status" value="1"/>
</dbReference>
<dbReference type="PROSITE" id="PS51755">
    <property type="entry name" value="OMPR_PHOB"/>
    <property type="match status" value="1"/>
</dbReference>
<dbReference type="AlphaFoldDB" id="W0C906"/>
<reference evidence="8" key="1">
    <citation type="journal article" date="2014" name="Org. Lett.">
        <title>Elucidating hydroxylation and methylation steps tailoring piericidin A1 biosynthesis.</title>
        <authorList>
            <person name="Chen Y."/>
            <person name="Zhang W."/>
            <person name="Zhu Y."/>
            <person name="Zhang Q."/>
            <person name="Tian X."/>
            <person name="Zhang S."/>
            <person name="Zhang C."/>
        </authorList>
    </citation>
    <scope>NUCLEOTIDE SEQUENCE</scope>
    <source>
        <strain evidence="8">SCSIO 03032</strain>
    </source>
</reference>
<dbReference type="Gene3D" id="1.25.40.10">
    <property type="entry name" value="Tetratricopeptide repeat domain"/>
    <property type="match status" value="1"/>
</dbReference>
<accession>W0C906</accession>
<feature type="domain" description="OmpR/PhoB-type" evidence="7">
    <location>
        <begin position="1"/>
        <end position="103"/>
    </location>
</feature>
<feature type="DNA-binding region" description="OmpR/PhoB-type" evidence="6">
    <location>
        <begin position="1"/>
        <end position="103"/>
    </location>
</feature>
<dbReference type="SUPFAM" id="SSF46894">
    <property type="entry name" value="C-terminal effector domain of the bipartite response regulators"/>
    <property type="match status" value="1"/>
</dbReference>
<dbReference type="OrthoDB" id="4336084at2"/>
<dbReference type="Pfam" id="PF00486">
    <property type="entry name" value="Trans_reg_C"/>
    <property type="match status" value="1"/>
</dbReference>
<dbReference type="Gene3D" id="1.10.10.10">
    <property type="entry name" value="Winged helix-like DNA-binding domain superfamily/Winged helix DNA-binding domain"/>
    <property type="match status" value="1"/>
</dbReference>
<evidence type="ECO:0000256" key="6">
    <source>
        <dbReference type="PROSITE-ProRule" id="PRU01091"/>
    </source>
</evidence>
<dbReference type="InterPro" id="IPR036388">
    <property type="entry name" value="WH-like_DNA-bd_sf"/>
</dbReference>
<sequence>MTFVVGLHVSVLGPLRVWSRESAVELGPARQRAVLSALLLTPGQAMDPDRLKEAVWPRKPPGAAMANLQSYVSNLRRTLEPNSPPWYRNRILRRDPSGYVLDVESDVVDAYRFERLLREGRRLLHQGELQRASRTLDEALALWRGSPYPEVRESEAGAQAAARLEELRLLAMESRWEAELGQGRDSSVIAADVATLRMRFPTRERLSWLLMQALYRSGRRAEALRVYHQTRTLLADEYGVDPGPELQELFGSILRGAPDASRGPVR</sequence>
<evidence type="ECO:0000313" key="8">
    <source>
        <dbReference type="EMBL" id="AHE80990.1"/>
    </source>
</evidence>
<evidence type="ECO:0000259" key="7">
    <source>
        <dbReference type="PROSITE" id="PS51755"/>
    </source>
</evidence>
<keyword evidence="2" id="KW-0902">Two-component regulatory system</keyword>
<dbReference type="PANTHER" id="PTHR35807:SF1">
    <property type="entry name" value="TRANSCRIPTIONAL REGULATOR REDD"/>
    <property type="match status" value="1"/>
</dbReference>
<reference evidence="9 10" key="2">
    <citation type="submission" date="2017-05" db="EMBL/GenBank/DDBJ databases">
        <title>Complete genome sequence of Streptomyces sp. SCSIO 03032 revealed the diverse biosynthetic pathways for its bioactive secondary metabolites.</title>
        <authorList>
            <person name="Ma L."/>
            <person name="Zhu Y."/>
            <person name="Zhang W."/>
            <person name="Zhang G."/>
            <person name="Tian X."/>
            <person name="Zhang S."/>
            <person name="Zhang C."/>
        </authorList>
    </citation>
    <scope>NUCLEOTIDE SEQUENCE [LARGE SCALE GENOMIC DNA]</scope>
    <source>
        <strain evidence="9 10">SCSIO 03032</strain>
    </source>
</reference>
<gene>
    <name evidence="9" type="ORF">CAG99_26275</name>
</gene>
<dbReference type="InterPro" id="IPR011990">
    <property type="entry name" value="TPR-like_helical_dom_sf"/>
</dbReference>
<dbReference type="Proteomes" id="UP000194218">
    <property type="component" value="Chromosome"/>
</dbReference>
<proteinExistence type="inferred from homology"/>
<keyword evidence="3" id="KW-0805">Transcription regulation</keyword>
<dbReference type="GO" id="GO:0000160">
    <property type="term" value="P:phosphorelay signal transduction system"/>
    <property type="evidence" value="ECO:0007669"/>
    <property type="project" value="UniProtKB-KW"/>
</dbReference>
<name>W0C906_9ACTN</name>
<dbReference type="EMBL" id="KF874660">
    <property type="protein sequence ID" value="AHE80990.1"/>
    <property type="molecule type" value="Genomic_DNA"/>
</dbReference>